<comment type="pathway">
    <text evidence="1">Amino-acid degradation; L-proline degradation into L-glutamate; L-glutamate from L-proline: step 2/2.</text>
</comment>
<protein>
    <recommendedName>
        <fullName evidence="7">L-glutamate gamma-semialdehyde dehydrogenase</fullName>
        <ecNumber evidence="3">1.2.1.88</ecNumber>
    </recommendedName>
    <alternativeName>
        <fullName evidence="7">L-glutamate gamma-semialdehyde dehydrogenase</fullName>
    </alternativeName>
</protein>
<dbReference type="Pfam" id="PF00171">
    <property type="entry name" value="Aldedh"/>
    <property type="match status" value="1"/>
</dbReference>
<evidence type="ECO:0000256" key="5">
    <source>
        <dbReference type="ARBA" id="ARBA00023027"/>
    </source>
</evidence>
<comment type="catalytic activity">
    <reaction evidence="8">
        <text>L-glutamate 5-semialdehyde + NAD(+) + H2O = L-glutamate + NADH + 2 H(+)</text>
        <dbReference type="Rhea" id="RHEA:30235"/>
        <dbReference type="ChEBI" id="CHEBI:15377"/>
        <dbReference type="ChEBI" id="CHEBI:15378"/>
        <dbReference type="ChEBI" id="CHEBI:29985"/>
        <dbReference type="ChEBI" id="CHEBI:57540"/>
        <dbReference type="ChEBI" id="CHEBI:57945"/>
        <dbReference type="ChEBI" id="CHEBI:58066"/>
        <dbReference type="EC" id="1.2.1.88"/>
    </reaction>
</comment>
<feature type="domain" description="Aldehyde dehydrogenase" evidence="11">
    <location>
        <begin position="58"/>
        <end position="520"/>
    </location>
</feature>
<evidence type="ECO:0000256" key="6">
    <source>
        <dbReference type="ARBA" id="ARBA00023062"/>
    </source>
</evidence>
<evidence type="ECO:0000259" key="11">
    <source>
        <dbReference type="Pfam" id="PF00171"/>
    </source>
</evidence>
<accession>A0ABP8FWH7</accession>
<dbReference type="InterPro" id="IPR005931">
    <property type="entry name" value="P5CDH/ALDH4A1"/>
</dbReference>
<keyword evidence="4 10" id="KW-0560">Oxidoreductase</keyword>
<reference evidence="13" key="1">
    <citation type="journal article" date="2019" name="Int. J. Syst. Evol. Microbiol.">
        <title>The Global Catalogue of Microorganisms (GCM) 10K type strain sequencing project: providing services to taxonomists for standard genome sequencing and annotation.</title>
        <authorList>
            <consortium name="The Broad Institute Genomics Platform"/>
            <consortium name="The Broad Institute Genome Sequencing Center for Infectious Disease"/>
            <person name="Wu L."/>
            <person name="Ma J."/>
        </authorList>
    </citation>
    <scope>NUCLEOTIDE SEQUENCE [LARGE SCALE GENOMIC DNA]</scope>
    <source>
        <strain evidence="13">JCM 17917</strain>
    </source>
</reference>
<keyword evidence="6" id="KW-0642">Proline metabolism</keyword>
<sequence length="550" mass="60705">MANGFFNVPIPVNEPVKSYAPGSKEREELLNTYNELREQQLDIPMYIGGEEVRSGKTATIAPPHDHKRVIANFHQGDASHVQQAIDAALAAREQWANMPWESRAAIFLKAAELLAGPFRARMNAATMLGQSKNAFQAEIDAACELIDFFKFNVKYMTDIYKMQPESLPGMWNRLEHRPLEGFVFALTPFNFTSIAANLPAAPALMGNVVVWKPANTQIYSAKVIMDLFKAAGVPDGVINLVYVDGPVAGDVIFKHRDFSGIHFTGSTGVFNHIWKTIGENVGNYRNYPRIVGETGGKDFIVAHKSADAKEVAVAITRGAFEYQGQKCSAASRAYIPSNIWEDVKAYVIEDLKSLEMGDPQDFGNFINAVIDEKSFDKLAKYIDAAKKDKGVEIIAGGNYDKSKGYFIEPTIIVAEDPQYVTMCEELFGPVLTLHVYDENKFEETLELVDKTSPYALTGAIFSNDRYAIEIASKKLSHAAGNFYINDKPTGAVVGQQPFGGSRASGTNDKAGSMLNLLRWTTARTIKETFVPPVDYRYPFLQRGSAAEGAI</sequence>
<keyword evidence="13" id="KW-1185">Reference proteome</keyword>
<evidence type="ECO:0000256" key="1">
    <source>
        <dbReference type="ARBA" id="ARBA00004786"/>
    </source>
</evidence>
<dbReference type="RefSeq" id="WP_345168245.1">
    <property type="nucleotide sequence ID" value="NZ_BAABGX010000003.1"/>
</dbReference>
<evidence type="ECO:0000313" key="13">
    <source>
        <dbReference type="Proteomes" id="UP001501844"/>
    </source>
</evidence>
<proteinExistence type="inferred from homology"/>
<dbReference type="InterPro" id="IPR016163">
    <property type="entry name" value="Ald_DH_C"/>
</dbReference>
<keyword evidence="5" id="KW-0520">NAD</keyword>
<dbReference type="PROSITE" id="PS00687">
    <property type="entry name" value="ALDEHYDE_DEHYDR_GLU"/>
    <property type="match status" value="1"/>
</dbReference>
<dbReference type="InterPro" id="IPR016160">
    <property type="entry name" value="Ald_DH_CS_CYS"/>
</dbReference>
<dbReference type="InterPro" id="IPR016162">
    <property type="entry name" value="Ald_DH_N"/>
</dbReference>
<comment type="similarity">
    <text evidence="2 10">Belongs to the aldehyde dehydrogenase family.</text>
</comment>
<comment type="caution">
    <text evidence="12">The sequence shown here is derived from an EMBL/GenBank/DDBJ whole genome shotgun (WGS) entry which is preliminary data.</text>
</comment>
<dbReference type="InterPro" id="IPR016161">
    <property type="entry name" value="Ald_DH/histidinol_DH"/>
</dbReference>
<dbReference type="EC" id="1.2.1.88" evidence="3"/>
<dbReference type="SUPFAM" id="SSF53720">
    <property type="entry name" value="ALDH-like"/>
    <property type="match status" value="1"/>
</dbReference>
<evidence type="ECO:0000256" key="9">
    <source>
        <dbReference type="PROSITE-ProRule" id="PRU10007"/>
    </source>
</evidence>
<gene>
    <name evidence="12" type="primary">pruA</name>
    <name evidence="12" type="ORF">GCM10023183_31440</name>
</gene>
<evidence type="ECO:0000256" key="3">
    <source>
        <dbReference type="ARBA" id="ARBA00012884"/>
    </source>
</evidence>
<dbReference type="PANTHER" id="PTHR42862">
    <property type="entry name" value="DELTA-1-PYRROLINE-5-CARBOXYLATE DEHYDROGENASE 1, ISOFORM A-RELATED"/>
    <property type="match status" value="1"/>
</dbReference>
<dbReference type="InterPro" id="IPR050485">
    <property type="entry name" value="Proline_metab_enzyme"/>
</dbReference>
<organism evidence="12 13">
    <name type="scientific">Nibribacter koreensis</name>
    <dbReference type="NCBI Taxonomy" id="1084519"/>
    <lineage>
        <taxon>Bacteria</taxon>
        <taxon>Pseudomonadati</taxon>
        <taxon>Bacteroidota</taxon>
        <taxon>Cytophagia</taxon>
        <taxon>Cytophagales</taxon>
        <taxon>Hymenobacteraceae</taxon>
        <taxon>Nibribacter</taxon>
    </lineage>
</organism>
<dbReference type="PANTHER" id="PTHR42862:SF1">
    <property type="entry name" value="DELTA-1-PYRROLINE-5-CARBOXYLATE DEHYDROGENASE 2, ISOFORM A-RELATED"/>
    <property type="match status" value="1"/>
</dbReference>
<evidence type="ECO:0000256" key="2">
    <source>
        <dbReference type="ARBA" id="ARBA00009986"/>
    </source>
</evidence>
<evidence type="ECO:0000256" key="7">
    <source>
        <dbReference type="ARBA" id="ARBA00032259"/>
    </source>
</evidence>
<name>A0ABP8FWH7_9BACT</name>
<evidence type="ECO:0000256" key="10">
    <source>
        <dbReference type="RuleBase" id="RU003345"/>
    </source>
</evidence>
<dbReference type="InterPro" id="IPR029510">
    <property type="entry name" value="Ald_DH_CS_GLU"/>
</dbReference>
<dbReference type="NCBIfam" id="TIGR01236">
    <property type="entry name" value="D1pyr5carbox1"/>
    <property type="match status" value="1"/>
</dbReference>
<dbReference type="Gene3D" id="3.40.309.10">
    <property type="entry name" value="Aldehyde Dehydrogenase, Chain A, domain 2"/>
    <property type="match status" value="1"/>
</dbReference>
<dbReference type="CDD" id="cd07123">
    <property type="entry name" value="ALDH_F4-17_P5CDH"/>
    <property type="match status" value="1"/>
</dbReference>
<feature type="active site" evidence="9">
    <location>
        <position position="293"/>
    </location>
</feature>
<evidence type="ECO:0000256" key="4">
    <source>
        <dbReference type="ARBA" id="ARBA00023002"/>
    </source>
</evidence>
<evidence type="ECO:0000256" key="8">
    <source>
        <dbReference type="ARBA" id="ARBA00048142"/>
    </source>
</evidence>
<dbReference type="Gene3D" id="3.40.605.10">
    <property type="entry name" value="Aldehyde Dehydrogenase, Chain A, domain 1"/>
    <property type="match status" value="1"/>
</dbReference>
<dbReference type="InterPro" id="IPR015590">
    <property type="entry name" value="Aldehyde_DH_dom"/>
</dbReference>
<dbReference type="Proteomes" id="UP001501844">
    <property type="component" value="Unassembled WGS sequence"/>
</dbReference>
<dbReference type="EMBL" id="BAABGX010000003">
    <property type="protein sequence ID" value="GAA4312398.1"/>
    <property type="molecule type" value="Genomic_DNA"/>
</dbReference>
<evidence type="ECO:0000313" key="12">
    <source>
        <dbReference type="EMBL" id="GAA4312398.1"/>
    </source>
</evidence>
<dbReference type="PROSITE" id="PS00070">
    <property type="entry name" value="ALDEHYDE_DEHYDR_CYS"/>
    <property type="match status" value="1"/>
</dbReference>